<dbReference type="PROSITE" id="PS00678">
    <property type="entry name" value="WD_REPEATS_1"/>
    <property type="match status" value="2"/>
</dbReference>
<dbReference type="EMBL" id="ATMH01007256">
    <property type="protein sequence ID" value="EPY24285.1"/>
    <property type="molecule type" value="Genomic_DNA"/>
</dbReference>
<dbReference type="Gene3D" id="2.130.10.10">
    <property type="entry name" value="YVTN repeat-like/Quinoprotein amine dehydrogenase"/>
    <property type="match status" value="3"/>
</dbReference>
<dbReference type="PANTHER" id="PTHR19857:SF8">
    <property type="entry name" value="ANGIO-ASSOCIATED MIGRATORY CELL PROTEIN"/>
    <property type="match status" value="1"/>
</dbReference>
<dbReference type="CDD" id="cd00200">
    <property type="entry name" value="WD40"/>
    <property type="match status" value="1"/>
</dbReference>
<comment type="caution">
    <text evidence="7">The sequence shown here is derived from an EMBL/GenBank/DDBJ whole genome shotgun (WGS) entry which is preliminary data.</text>
</comment>
<evidence type="ECO:0000256" key="5">
    <source>
        <dbReference type="PROSITE-ProRule" id="PRU00221"/>
    </source>
</evidence>
<keyword evidence="2" id="KW-0677">Repeat</keyword>
<feature type="compositionally biased region" description="Acidic residues" evidence="6">
    <location>
        <begin position="1"/>
        <end position="33"/>
    </location>
</feature>
<dbReference type="SMART" id="SM00320">
    <property type="entry name" value="WD40"/>
    <property type="match status" value="7"/>
</dbReference>
<feature type="repeat" description="WD" evidence="5">
    <location>
        <begin position="177"/>
        <end position="218"/>
    </location>
</feature>
<dbReference type="PROSITE" id="PS50294">
    <property type="entry name" value="WD_REPEATS_REGION"/>
    <property type="match status" value="2"/>
</dbReference>
<evidence type="ECO:0000313" key="8">
    <source>
        <dbReference type="Proteomes" id="UP000015354"/>
    </source>
</evidence>
<dbReference type="SUPFAM" id="SSF50978">
    <property type="entry name" value="WD40 repeat-like"/>
    <property type="match status" value="1"/>
</dbReference>
<keyword evidence="8" id="KW-1185">Reference proteome</keyword>
<dbReference type="GO" id="GO:1990904">
    <property type="term" value="C:ribonucleoprotein complex"/>
    <property type="evidence" value="ECO:0007669"/>
    <property type="project" value="UniProtKB-KW"/>
</dbReference>
<evidence type="ECO:0000256" key="4">
    <source>
        <dbReference type="ARBA" id="ARBA00023274"/>
    </source>
</evidence>
<reference evidence="7 8" key="1">
    <citation type="journal article" date="2013" name="PLoS ONE">
        <title>Predicting the Proteins of Angomonas deanei, Strigomonas culicis and Their Respective Endosymbionts Reveals New Aspects of the Trypanosomatidae Family.</title>
        <authorList>
            <person name="Motta M.C."/>
            <person name="Martins A.C."/>
            <person name="de Souza S.S."/>
            <person name="Catta-Preta C.M."/>
            <person name="Silva R."/>
            <person name="Klein C.C."/>
            <person name="de Almeida L.G."/>
            <person name="de Lima Cunha O."/>
            <person name="Ciapina L.P."/>
            <person name="Brocchi M."/>
            <person name="Colabardini A.C."/>
            <person name="de Araujo Lima B."/>
            <person name="Machado C.R."/>
            <person name="de Almeida Soares C.M."/>
            <person name="Probst C.M."/>
            <person name="de Menezes C.B."/>
            <person name="Thompson C.E."/>
            <person name="Bartholomeu D.C."/>
            <person name="Gradia D.F."/>
            <person name="Pavoni D.P."/>
            <person name="Grisard E.C."/>
            <person name="Fantinatti-Garboggini F."/>
            <person name="Marchini F.K."/>
            <person name="Rodrigues-Luiz G.F."/>
            <person name="Wagner G."/>
            <person name="Goldman G.H."/>
            <person name="Fietto J.L."/>
            <person name="Elias M.C."/>
            <person name="Goldman M.H."/>
            <person name="Sagot M.F."/>
            <person name="Pereira M."/>
            <person name="Stoco P.H."/>
            <person name="de Mendonca-Neto R.P."/>
            <person name="Teixeira S.M."/>
            <person name="Maciel T.E."/>
            <person name="de Oliveira Mendes T.A."/>
            <person name="Urmenyi T.P."/>
            <person name="de Souza W."/>
            <person name="Schenkman S."/>
            <person name="de Vasconcelos A.T."/>
        </authorList>
    </citation>
    <scope>NUCLEOTIDE SEQUENCE [LARGE SCALE GENOMIC DNA]</scope>
</reference>
<evidence type="ECO:0000313" key="7">
    <source>
        <dbReference type="EMBL" id="EPY24285.1"/>
    </source>
</evidence>
<proteinExistence type="predicted"/>
<dbReference type="PROSITE" id="PS50082">
    <property type="entry name" value="WD_REPEATS_2"/>
    <property type="match status" value="3"/>
</dbReference>
<evidence type="ECO:0000256" key="3">
    <source>
        <dbReference type="ARBA" id="ARBA00022980"/>
    </source>
</evidence>
<dbReference type="PANTHER" id="PTHR19857">
    <property type="entry name" value="MITOCHONDRIAL DIVISION PROTEIN 1-RELATED"/>
    <property type="match status" value="1"/>
</dbReference>
<dbReference type="InterPro" id="IPR015943">
    <property type="entry name" value="WD40/YVTN_repeat-like_dom_sf"/>
</dbReference>
<dbReference type="InterPro" id="IPR019775">
    <property type="entry name" value="WD40_repeat_CS"/>
</dbReference>
<evidence type="ECO:0000256" key="6">
    <source>
        <dbReference type="SAM" id="MobiDB-lite"/>
    </source>
</evidence>
<keyword evidence="4" id="KW-0687">Ribonucleoprotein</keyword>
<dbReference type="InterPro" id="IPR020472">
    <property type="entry name" value="WD40_PAC1"/>
</dbReference>
<feature type="repeat" description="WD" evidence="5">
    <location>
        <begin position="219"/>
        <end position="260"/>
    </location>
</feature>
<keyword evidence="1 5" id="KW-0853">WD repeat</keyword>
<dbReference type="InterPro" id="IPR036322">
    <property type="entry name" value="WD40_repeat_dom_sf"/>
</dbReference>
<protein>
    <submittedName>
        <fullName evidence="7">Ribosome assembly protein SQT1</fullName>
    </submittedName>
</protein>
<dbReference type="PRINTS" id="PR00320">
    <property type="entry name" value="GPROTEINBRPT"/>
</dbReference>
<dbReference type="GO" id="GO:0005840">
    <property type="term" value="C:ribosome"/>
    <property type="evidence" value="ECO:0007669"/>
    <property type="project" value="UniProtKB-KW"/>
</dbReference>
<dbReference type="Proteomes" id="UP000015354">
    <property type="component" value="Unassembled WGS sequence"/>
</dbReference>
<evidence type="ECO:0000256" key="1">
    <source>
        <dbReference type="ARBA" id="ARBA00022574"/>
    </source>
</evidence>
<dbReference type="Pfam" id="PF00400">
    <property type="entry name" value="WD40"/>
    <property type="match status" value="5"/>
</dbReference>
<dbReference type="InterPro" id="IPR001680">
    <property type="entry name" value="WD40_rpt"/>
</dbReference>
<organism evidence="7 8">
    <name type="scientific">Strigomonas culicis</name>
    <dbReference type="NCBI Taxonomy" id="28005"/>
    <lineage>
        <taxon>Eukaryota</taxon>
        <taxon>Discoba</taxon>
        <taxon>Euglenozoa</taxon>
        <taxon>Kinetoplastea</taxon>
        <taxon>Metakinetoplastina</taxon>
        <taxon>Trypanosomatida</taxon>
        <taxon>Trypanosomatidae</taxon>
        <taxon>Strigomonadinae</taxon>
        <taxon>Strigomonas</taxon>
    </lineage>
</organism>
<feature type="repeat" description="WD" evidence="5">
    <location>
        <begin position="135"/>
        <end position="176"/>
    </location>
</feature>
<evidence type="ECO:0000256" key="2">
    <source>
        <dbReference type="ARBA" id="ARBA00022737"/>
    </source>
</evidence>
<name>S9VM48_9TRYP</name>
<dbReference type="InterPro" id="IPR051179">
    <property type="entry name" value="WD_repeat_multifunction"/>
</dbReference>
<feature type="region of interest" description="Disordered" evidence="6">
    <location>
        <begin position="1"/>
        <end position="64"/>
    </location>
</feature>
<dbReference type="AlphaFoldDB" id="S9VM48"/>
<sequence>MSYNPADDEVLEEEEEAFIDIDDPNVEILDDSEPQPVESSSDEDVDADNENRVEEAGDDNGEPQQTVEVVDLNAVQDHIPERDDAVATFTSTPKLPVHAVTHQMKGTSIFAASGEGEEVFILQLNGDSLQLVESLKGHTDTVSLLQFSPDGKWLASASLDCTVRLWDTATWACVHQLTDLYGEIMCLLWHPSSLVLAAGADDAQLAMWNVQKGSLAMYFVGHRGPVTCALWTPDVKKLVSGSNDGCVSVFNPKTGVAELSLTKDLSNDNAGVTAMCFVNSDQCIVGCEDGTIHVVSVRSEKVVSHFEELHEQAIESMCVNDLSTLLLTASCDCKLIVWNVNDFSPRTVFNVKESVIPAIWVGSSVVAAGCSDGVVRVWDGRSERQEPLQEFMGHRRMIFRLALVDDMIVSSSDDGCVKCFKLSLPEV</sequence>
<keyword evidence="3" id="KW-0689">Ribosomal protein</keyword>
<gene>
    <name evidence="7" type="ORF">STCU_07256</name>
</gene>
<accession>S9VM48</accession>
<dbReference type="OrthoDB" id="10261640at2759"/>